<dbReference type="EMBL" id="JAEIJD010000001">
    <property type="protein sequence ID" value="MBI6628352.1"/>
    <property type="molecule type" value="Genomic_DNA"/>
</dbReference>
<proteinExistence type="predicted"/>
<gene>
    <name evidence="1" type="ORF">JAO82_00520</name>
</gene>
<comment type="caution">
    <text evidence="1">The sequence shown here is derived from an EMBL/GenBank/DDBJ whole genome shotgun (WGS) entry which is preliminary data.</text>
</comment>
<dbReference type="AlphaFoldDB" id="A0A934HMK7"/>
<name>A0A934HMK7_9RHOB</name>
<reference evidence="1" key="1">
    <citation type="submission" date="2020-12" db="EMBL/GenBank/DDBJ databases">
        <title>Pontibaca salina gen. nov., sp. nov., isolated from marine sediment.</title>
        <authorList>
            <person name="Bo J."/>
            <person name="Wang S."/>
            <person name="Song X."/>
            <person name="Du Z."/>
        </authorList>
    </citation>
    <scope>NUCLEOTIDE SEQUENCE</scope>
    <source>
        <strain evidence="1">S1109L</strain>
    </source>
</reference>
<keyword evidence="2" id="KW-1185">Reference proteome</keyword>
<accession>A0A934HMK7</accession>
<organism evidence="1 2">
    <name type="scientific">Pontibaca salina</name>
    <dbReference type="NCBI Taxonomy" id="2795731"/>
    <lineage>
        <taxon>Bacteria</taxon>
        <taxon>Pseudomonadati</taxon>
        <taxon>Pseudomonadota</taxon>
        <taxon>Alphaproteobacteria</taxon>
        <taxon>Rhodobacterales</taxon>
        <taxon>Roseobacteraceae</taxon>
        <taxon>Pontibaca</taxon>
    </lineage>
</organism>
<protein>
    <submittedName>
        <fullName evidence="1">Uncharacterized protein</fullName>
    </submittedName>
</protein>
<dbReference type="Proteomes" id="UP000613255">
    <property type="component" value="Unassembled WGS sequence"/>
</dbReference>
<dbReference type="RefSeq" id="WP_198684380.1">
    <property type="nucleotide sequence ID" value="NZ_JAEIJD010000001.1"/>
</dbReference>
<evidence type="ECO:0000313" key="2">
    <source>
        <dbReference type="Proteomes" id="UP000613255"/>
    </source>
</evidence>
<sequence>MSSHQNTETARFVATHPEHYIDRPHLYSAAWRILKEARGQGVDPRHIGASRHCVVTADPVLERIRPRIHARAVELGITGPAPLIFGGTLA</sequence>
<evidence type="ECO:0000313" key="1">
    <source>
        <dbReference type="EMBL" id="MBI6628352.1"/>
    </source>
</evidence>